<feature type="compositionally biased region" description="Basic residues" evidence="1">
    <location>
        <begin position="41"/>
        <end position="58"/>
    </location>
</feature>
<feature type="chain" id="PRO_5014334983" evidence="2">
    <location>
        <begin position="18"/>
        <end position="117"/>
    </location>
</feature>
<organism evidence="3">
    <name type="scientific">Pongo abelii</name>
    <name type="common">Sumatran orangutan</name>
    <name type="synonym">Pongo pygmaeus abelii</name>
    <dbReference type="NCBI Taxonomy" id="9601"/>
    <lineage>
        <taxon>Eukaryota</taxon>
        <taxon>Metazoa</taxon>
        <taxon>Chordata</taxon>
        <taxon>Craniata</taxon>
        <taxon>Vertebrata</taxon>
        <taxon>Euteleostomi</taxon>
        <taxon>Mammalia</taxon>
        <taxon>Eutheria</taxon>
        <taxon>Euarchontoglires</taxon>
        <taxon>Primates</taxon>
        <taxon>Haplorrhini</taxon>
        <taxon>Catarrhini</taxon>
        <taxon>Hominidae</taxon>
        <taxon>Pongo</taxon>
    </lineage>
</organism>
<accession>A0A2J8SNK8</accession>
<reference evidence="3" key="1">
    <citation type="submission" date="2017-12" db="EMBL/GenBank/DDBJ databases">
        <title>High-resolution comparative analysis of great ape genomes.</title>
        <authorList>
            <person name="Pollen A."/>
            <person name="Hastie A."/>
            <person name="Hormozdiari F."/>
            <person name="Dougherty M."/>
            <person name="Liu R."/>
            <person name="Chaisson M."/>
            <person name="Hoppe E."/>
            <person name="Hill C."/>
            <person name="Pang A."/>
            <person name="Hillier L."/>
            <person name="Baker C."/>
            <person name="Armstrong J."/>
            <person name="Shendure J."/>
            <person name="Paten B."/>
            <person name="Wilson R."/>
            <person name="Chao H."/>
            <person name="Schneider V."/>
            <person name="Ventura M."/>
            <person name="Kronenberg Z."/>
            <person name="Murali S."/>
            <person name="Gordon D."/>
            <person name="Cantsilieris S."/>
            <person name="Munson K."/>
            <person name="Nelson B."/>
            <person name="Raja A."/>
            <person name="Underwood J."/>
            <person name="Diekhans M."/>
            <person name="Fiddes I."/>
            <person name="Haussler D."/>
            <person name="Eichler E."/>
        </authorList>
    </citation>
    <scope>NUCLEOTIDE SEQUENCE [LARGE SCALE GENOMIC DNA]</scope>
    <source>
        <strain evidence="3">Susie</strain>
    </source>
</reference>
<feature type="signal peptide" evidence="2">
    <location>
        <begin position="1"/>
        <end position="17"/>
    </location>
</feature>
<comment type="caution">
    <text evidence="3">The sequence shown here is derived from an EMBL/GenBank/DDBJ whole genome shotgun (WGS) entry which is preliminary data.</text>
</comment>
<evidence type="ECO:0000256" key="2">
    <source>
        <dbReference type="SAM" id="SignalP"/>
    </source>
</evidence>
<feature type="region of interest" description="Disordered" evidence="1">
    <location>
        <begin position="35"/>
        <end position="93"/>
    </location>
</feature>
<dbReference type="AlphaFoldDB" id="A0A2J8SNK8"/>
<evidence type="ECO:0000256" key="1">
    <source>
        <dbReference type="SAM" id="MobiDB-lite"/>
    </source>
</evidence>
<protein>
    <submittedName>
        <fullName evidence="3">FAM57A isoform 2</fullName>
    </submittedName>
</protein>
<name>A0A2J8SNK8_PONAB</name>
<proteinExistence type="predicted"/>
<sequence length="117" mass="13020">MLLTLAWGALFFPGLFALCTWALRRSQPGWSRTDRVMISTRYRRRRDAPRGPGRKRGGGGKPGGCSLRRGRGRGRGGKKAEESPEPAPHICRRPKGWAGLSAVLGRDRARCFPPRPR</sequence>
<dbReference type="EMBL" id="NDHI03003557">
    <property type="protein sequence ID" value="PNJ22350.1"/>
    <property type="molecule type" value="Genomic_DNA"/>
</dbReference>
<keyword evidence="2" id="KW-0732">Signal</keyword>
<gene>
    <name evidence="3" type="ORF">CR201_G0041371</name>
</gene>
<feature type="compositionally biased region" description="Basic residues" evidence="1">
    <location>
        <begin position="68"/>
        <end position="77"/>
    </location>
</feature>
<evidence type="ECO:0000313" key="3">
    <source>
        <dbReference type="EMBL" id="PNJ22350.1"/>
    </source>
</evidence>